<gene>
    <name evidence="1" type="ORF">IE53DRAFT_389883</name>
</gene>
<evidence type="ECO:0000313" key="1">
    <source>
        <dbReference type="EMBL" id="PWN47958.1"/>
    </source>
</evidence>
<accession>A0ACD0NQ40</accession>
<proteinExistence type="predicted"/>
<keyword evidence="2" id="KW-1185">Reference proteome</keyword>
<name>A0ACD0NQ40_9BASI</name>
<reference evidence="1 2" key="1">
    <citation type="journal article" date="2018" name="Mol. Biol. Evol.">
        <title>Broad Genomic Sampling Reveals a Smut Pathogenic Ancestry of the Fungal Clade Ustilaginomycotina.</title>
        <authorList>
            <person name="Kijpornyongpan T."/>
            <person name="Mondo S.J."/>
            <person name="Barry K."/>
            <person name="Sandor L."/>
            <person name="Lee J."/>
            <person name="Lipzen A."/>
            <person name="Pangilinan J."/>
            <person name="LaButti K."/>
            <person name="Hainaut M."/>
            <person name="Henrissat B."/>
            <person name="Grigoriev I.V."/>
            <person name="Spatafora J.W."/>
            <person name="Aime M.C."/>
        </authorList>
    </citation>
    <scope>NUCLEOTIDE SEQUENCE [LARGE SCALE GENOMIC DNA]</scope>
    <source>
        <strain evidence="1 2">SA 807</strain>
    </source>
</reference>
<organism evidence="1 2">
    <name type="scientific">Violaceomyces palustris</name>
    <dbReference type="NCBI Taxonomy" id="1673888"/>
    <lineage>
        <taxon>Eukaryota</taxon>
        <taxon>Fungi</taxon>
        <taxon>Dikarya</taxon>
        <taxon>Basidiomycota</taxon>
        <taxon>Ustilaginomycotina</taxon>
        <taxon>Ustilaginomycetes</taxon>
        <taxon>Violaceomycetales</taxon>
        <taxon>Violaceomycetaceae</taxon>
        <taxon>Violaceomyces</taxon>
    </lineage>
</organism>
<sequence>MSYSAGAPTIDETSPLLDPTTGSHSRNSRDKGKQRSRSSSPCPLSLPPPETDRIGRRYSRQSSHLDVEVQDTHDPRGSTSNLIPFPSQADPSKPLRPPNYSSRTSLVGIKGFVARNQGVLLIALSQVFYSTMNLFFKLLNSVDPHGPKRTDGSEDDAREPISALEVIFIRMSITWLGCVGWMLLTRTPHPVLGPPGIRHLLALRGFVGFFGLFGLYYSLQFLSLADATVITFLGPLGTGLLGYLILGEKFTVREAVGGITSLFGVVLIARPTFLFGRIEDGSDLDVPVGEESLNFSGFFTNTSTGLGSYSSISMSDPLSGIDFRPSSTEMIKATLETTVANLTRLAATSYASIADPTLTARNFTVPEPHDGPVEPEGVTEAQRLLAVGLALLGVCGGSAAYTTIRAIGKRATPTHSVAYFSLYSSIVSLTLMKLTGTSFVLPANAKWFALLCCIGFFGLVAQ</sequence>
<dbReference type="Proteomes" id="UP000245626">
    <property type="component" value="Unassembled WGS sequence"/>
</dbReference>
<protein>
    <submittedName>
        <fullName evidence="1">Uncharacterized protein</fullName>
    </submittedName>
</protein>
<feature type="non-terminal residue" evidence="1">
    <location>
        <position position="462"/>
    </location>
</feature>
<evidence type="ECO:0000313" key="2">
    <source>
        <dbReference type="Proteomes" id="UP000245626"/>
    </source>
</evidence>
<dbReference type="EMBL" id="KZ820298">
    <property type="protein sequence ID" value="PWN47958.1"/>
    <property type="molecule type" value="Genomic_DNA"/>
</dbReference>